<dbReference type="Gene3D" id="3.10.10.10">
    <property type="entry name" value="HIV Type 1 Reverse Transcriptase, subunit A, domain 1"/>
    <property type="match status" value="1"/>
</dbReference>
<dbReference type="PANTHER" id="PTHR15503:SF22">
    <property type="entry name" value="TRANSPOSON TY3-I GAG POLYPROTEIN"/>
    <property type="match status" value="1"/>
</dbReference>
<dbReference type="InterPro" id="IPR032567">
    <property type="entry name" value="RTL1-rel"/>
</dbReference>
<proteinExistence type="predicted"/>
<keyword evidence="2" id="KW-1185">Reference proteome</keyword>
<dbReference type="Proteomes" id="UP000265520">
    <property type="component" value="Unassembled WGS sequence"/>
</dbReference>
<dbReference type="PANTHER" id="PTHR15503">
    <property type="entry name" value="LDOC1 RELATED"/>
    <property type="match status" value="1"/>
</dbReference>
<name>A0A392P3V7_9FABA</name>
<reference evidence="1 2" key="1">
    <citation type="journal article" date="2018" name="Front. Plant Sci.">
        <title>Red Clover (Trifolium pratense) and Zigzag Clover (T. medium) - A Picture of Genomic Similarities and Differences.</title>
        <authorList>
            <person name="Dluhosova J."/>
            <person name="Istvanek J."/>
            <person name="Nedelnik J."/>
            <person name="Repkova J."/>
        </authorList>
    </citation>
    <scope>NUCLEOTIDE SEQUENCE [LARGE SCALE GENOMIC DNA]</scope>
    <source>
        <strain evidence="2">cv. 10/8</strain>
        <tissue evidence="1">Leaf</tissue>
    </source>
</reference>
<accession>A0A392P3V7</accession>
<dbReference type="InterPro" id="IPR043502">
    <property type="entry name" value="DNA/RNA_pol_sf"/>
</dbReference>
<organism evidence="1 2">
    <name type="scientific">Trifolium medium</name>
    <dbReference type="NCBI Taxonomy" id="97028"/>
    <lineage>
        <taxon>Eukaryota</taxon>
        <taxon>Viridiplantae</taxon>
        <taxon>Streptophyta</taxon>
        <taxon>Embryophyta</taxon>
        <taxon>Tracheophyta</taxon>
        <taxon>Spermatophyta</taxon>
        <taxon>Magnoliopsida</taxon>
        <taxon>eudicotyledons</taxon>
        <taxon>Gunneridae</taxon>
        <taxon>Pentapetalae</taxon>
        <taxon>rosids</taxon>
        <taxon>fabids</taxon>
        <taxon>Fabales</taxon>
        <taxon>Fabaceae</taxon>
        <taxon>Papilionoideae</taxon>
        <taxon>50 kb inversion clade</taxon>
        <taxon>NPAAA clade</taxon>
        <taxon>Hologalegina</taxon>
        <taxon>IRL clade</taxon>
        <taxon>Trifolieae</taxon>
        <taxon>Trifolium</taxon>
    </lineage>
</organism>
<evidence type="ECO:0008006" key="3">
    <source>
        <dbReference type="Google" id="ProtNLM"/>
    </source>
</evidence>
<evidence type="ECO:0000313" key="1">
    <source>
        <dbReference type="EMBL" id="MCI06432.1"/>
    </source>
</evidence>
<sequence length="156" mass="17977">MVLGMEWLSGLGEIRVNFKDLIIKIPMGSRYHILKGEAELQRASTSLKSIMKAMQDEGQGYLLEYQTLQEEKQQEVQPKWLEDILTSYAEVFKEPQGLPPSRRHDHAIVLKEGANIPNLRPYRYPHYQKNEIEKLVDDMLNSGVIRPSGSKQDHCV</sequence>
<evidence type="ECO:0000313" key="2">
    <source>
        <dbReference type="Proteomes" id="UP000265520"/>
    </source>
</evidence>
<dbReference type="EMBL" id="LXQA010061819">
    <property type="protein sequence ID" value="MCI06432.1"/>
    <property type="molecule type" value="Genomic_DNA"/>
</dbReference>
<protein>
    <recommendedName>
        <fullName evidence="3">RNA-directed DNA polymerase (Reverse transcriptase)</fullName>
    </recommendedName>
</protein>
<dbReference type="SUPFAM" id="SSF56672">
    <property type="entry name" value="DNA/RNA polymerases"/>
    <property type="match status" value="1"/>
</dbReference>
<dbReference type="AlphaFoldDB" id="A0A392P3V7"/>
<comment type="caution">
    <text evidence="1">The sequence shown here is derived from an EMBL/GenBank/DDBJ whole genome shotgun (WGS) entry which is preliminary data.</text>
</comment>